<feature type="active site" description="Charge relay system" evidence="5">
    <location>
        <position position="347"/>
    </location>
</feature>
<dbReference type="InterPro" id="IPR000209">
    <property type="entry name" value="Peptidase_S8/S53_dom"/>
</dbReference>
<comment type="caution">
    <text evidence="9">The sequence shown here is derived from an EMBL/GenBank/DDBJ whole genome shotgun (WGS) entry which is preliminary data.</text>
</comment>
<feature type="domain" description="Peptidase S8/S53" evidence="8">
    <location>
        <begin position="156"/>
        <end position="383"/>
    </location>
</feature>
<dbReference type="OrthoDB" id="206201at2759"/>
<keyword evidence="4 5" id="KW-0720">Serine protease</keyword>
<keyword evidence="10" id="KW-1185">Reference proteome</keyword>
<dbReference type="Gene3D" id="3.40.50.200">
    <property type="entry name" value="Peptidase S8/S53 domain"/>
    <property type="match status" value="1"/>
</dbReference>
<dbReference type="FunFam" id="3.40.50.200:FF:000007">
    <property type="entry name" value="Subtilisin-like serine protease"/>
    <property type="match status" value="1"/>
</dbReference>
<dbReference type="SUPFAM" id="SSF52743">
    <property type="entry name" value="Subtilisin-like"/>
    <property type="match status" value="1"/>
</dbReference>
<keyword evidence="2 5" id="KW-0645">Protease</keyword>
<dbReference type="AlphaFoldDB" id="A0A8H4EJ36"/>
<evidence type="ECO:0000256" key="2">
    <source>
        <dbReference type="ARBA" id="ARBA00022670"/>
    </source>
</evidence>
<dbReference type="PROSITE" id="PS51892">
    <property type="entry name" value="SUBTILASE"/>
    <property type="match status" value="1"/>
</dbReference>
<dbReference type="PANTHER" id="PTHR43806">
    <property type="entry name" value="PEPTIDASE S8"/>
    <property type="match status" value="1"/>
</dbReference>
<dbReference type="InterPro" id="IPR034193">
    <property type="entry name" value="PCSK9_ProteinaseK-like"/>
</dbReference>
<dbReference type="InterPro" id="IPR023828">
    <property type="entry name" value="Peptidase_S8_Ser-AS"/>
</dbReference>
<dbReference type="PROSITE" id="PS00136">
    <property type="entry name" value="SUBTILASE_ASP"/>
    <property type="match status" value="1"/>
</dbReference>
<feature type="active site" description="Charge relay system" evidence="5">
    <location>
        <position position="158"/>
    </location>
</feature>
<dbReference type="InterPro" id="IPR036852">
    <property type="entry name" value="Peptidase_S8/S53_dom_sf"/>
</dbReference>
<dbReference type="InterPro" id="IPR022398">
    <property type="entry name" value="Peptidase_S8_His-AS"/>
</dbReference>
<dbReference type="Proteomes" id="UP000439903">
    <property type="component" value="Unassembled WGS sequence"/>
</dbReference>
<evidence type="ECO:0000313" key="9">
    <source>
        <dbReference type="EMBL" id="KAF0493363.1"/>
    </source>
</evidence>
<protein>
    <submittedName>
        <fullName evidence="9">Subtilisin-like protein</fullName>
    </submittedName>
</protein>
<organism evidence="9 10">
    <name type="scientific">Gigaspora margarita</name>
    <dbReference type="NCBI Taxonomy" id="4874"/>
    <lineage>
        <taxon>Eukaryota</taxon>
        <taxon>Fungi</taxon>
        <taxon>Fungi incertae sedis</taxon>
        <taxon>Mucoromycota</taxon>
        <taxon>Glomeromycotina</taxon>
        <taxon>Glomeromycetes</taxon>
        <taxon>Diversisporales</taxon>
        <taxon>Gigasporaceae</taxon>
        <taxon>Gigaspora</taxon>
    </lineage>
</organism>
<dbReference type="CDD" id="cd04077">
    <property type="entry name" value="Peptidases_S8_PCSK9_ProteinaseK_like"/>
    <property type="match status" value="1"/>
</dbReference>
<dbReference type="GO" id="GO:0006508">
    <property type="term" value="P:proteolysis"/>
    <property type="evidence" value="ECO:0007669"/>
    <property type="project" value="UniProtKB-KW"/>
</dbReference>
<evidence type="ECO:0000256" key="6">
    <source>
        <dbReference type="RuleBase" id="RU003355"/>
    </source>
</evidence>
<keyword evidence="3 5" id="KW-0378">Hydrolase</keyword>
<proteinExistence type="inferred from homology"/>
<dbReference type="InterPro" id="IPR023827">
    <property type="entry name" value="Peptidase_S8_Asp-AS"/>
</dbReference>
<dbReference type="PRINTS" id="PR00723">
    <property type="entry name" value="SUBTILISIN"/>
</dbReference>
<evidence type="ECO:0000259" key="8">
    <source>
        <dbReference type="Pfam" id="PF00082"/>
    </source>
</evidence>
<feature type="chain" id="PRO_5034415678" evidence="7">
    <location>
        <begin position="24"/>
        <end position="400"/>
    </location>
</feature>
<sequence>MLNIYKVILFFTIICLIVIPIYSENFNCSITKAEATSITTEKFIVILDKNAANNHFNMLSTCLEKKVNNFDPFAISQEEPNKDENELKKVEGVQLVEKSFKIYLTRSMTTPTLEKNNLTKSNTSLYNLDRIDTGKRKYDGFYTYPTNAGRAVNAYVMDTGIRMTHHEFKGRIKLGGVFCNKCANGNDEFGHGTHVAGIIAGTTYGVAKLANIINVRIMGKHGGDLLAATKGINYVINAHKNATNKNSIINMSFTTTNYSDALAALVKECTDNGIHVVAAAGNDHKDACLVTPAAVPSAITVAASDKLDKRANFSNYGPCVDIYAPGVKILSAFTSNDNDSAIHDGTSMSTPHVVGTVALYISTYGNLPPSNMSDAIISLATKNIIKNPNSTVSYFLRVPH</sequence>
<dbReference type="PROSITE" id="PS00138">
    <property type="entry name" value="SUBTILASE_SER"/>
    <property type="match status" value="1"/>
</dbReference>
<dbReference type="PANTHER" id="PTHR43806:SF11">
    <property type="entry name" value="CEREVISIN-RELATED"/>
    <property type="match status" value="1"/>
</dbReference>
<evidence type="ECO:0000256" key="1">
    <source>
        <dbReference type="ARBA" id="ARBA00011073"/>
    </source>
</evidence>
<keyword evidence="7" id="KW-0732">Signal</keyword>
<dbReference type="InterPro" id="IPR015500">
    <property type="entry name" value="Peptidase_S8_subtilisin-rel"/>
</dbReference>
<dbReference type="InterPro" id="IPR050131">
    <property type="entry name" value="Peptidase_S8_subtilisin-like"/>
</dbReference>
<evidence type="ECO:0000256" key="4">
    <source>
        <dbReference type="ARBA" id="ARBA00022825"/>
    </source>
</evidence>
<evidence type="ECO:0000256" key="5">
    <source>
        <dbReference type="PROSITE-ProRule" id="PRU01240"/>
    </source>
</evidence>
<dbReference type="GO" id="GO:0005615">
    <property type="term" value="C:extracellular space"/>
    <property type="evidence" value="ECO:0007669"/>
    <property type="project" value="TreeGrafter"/>
</dbReference>
<evidence type="ECO:0000256" key="3">
    <source>
        <dbReference type="ARBA" id="ARBA00022801"/>
    </source>
</evidence>
<reference evidence="9 10" key="1">
    <citation type="journal article" date="2019" name="Environ. Microbiol.">
        <title>At the nexus of three kingdoms: the genome of the mycorrhizal fungus Gigaspora margarita provides insights into plant, endobacterial and fungal interactions.</title>
        <authorList>
            <person name="Venice F."/>
            <person name="Ghignone S."/>
            <person name="Salvioli di Fossalunga A."/>
            <person name="Amselem J."/>
            <person name="Novero M."/>
            <person name="Xianan X."/>
            <person name="Sedzielewska Toro K."/>
            <person name="Morin E."/>
            <person name="Lipzen A."/>
            <person name="Grigoriev I.V."/>
            <person name="Henrissat B."/>
            <person name="Martin F.M."/>
            <person name="Bonfante P."/>
        </authorList>
    </citation>
    <scope>NUCLEOTIDE SEQUENCE [LARGE SCALE GENOMIC DNA]</scope>
    <source>
        <strain evidence="9 10">BEG34</strain>
    </source>
</reference>
<gene>
    <name evidence="9" type="ORF">F8M41_021394</name>
</gene>
<feature type="signal peptide" evidence="7">
    <location>
        <begin position="1"/>
        <end position="23"/>
    </location>
</feature>
<dbReference type="GO" id="GO:0004252">
    <property type="term" value="F:serine-type endopeptidase activity"/>
    <property type="evidence" value="ECO:0007669"/>
    <property type="project" value="UniProtKB-UniRule"/>
</dbReference>
<name>A0A8H4EJ36_GIGMA</name>
<dbReference type="Pfam" id="PF00082">
    <property type="entry name" value="Peptidase_S8"/>
    <property type="match status" value="1"/>
</dbReference>
<comment type="similarity">
    <text evidence="1 5 6">Belongs to the peptidase S8 family.</text>
</comment>
<feature type="active site" description="Charge relay system" evidence="5">
    <location>
        <position position="191"/>
    </location>
</feature>
<evidence type="ECO:0000256" key="7">
    <source>
        <dbReference type="SAM" id="SignalP"/>
    </source>
</evidence>
<accession>A0A8H4EJ36</accession>
<dbReference type="EMBL" id="WTPW01000624">
    <property type="protein sequence ID" value="KAF0493363.1"/>
    <property type="molecule type" value="Genomic_DNA"/>
</dbReference>
<dbReference type="PROSITE" id="PS00137">
    <property type="entry name" value="SUBTILASE_HIS"/>
    <property type="match status" value="1"/>
</dbReference>
<evidence type="ECO:0000313" key="10">
    <source>
        <dbReference type="Proteomes" id="UP000439903"/>
    </source>
</evidence>